<accession>A0A7D9LTG0</accession>
<dbReference type="InterPro" id="IPR011705">
    <property type="entry name" value="BACK"/>
</dbReference>
<dbReference type="PROSITE" id="PS50097">
    <property type="entry name" value="BTB"/>
    <property type="match status" value="1"/>
</dbReference>
<dbReference type="SMART" id="SM00875">
    <property type="entry name" value="BACK"/>
    <property type="match status" value="1"/>
</dbReference>
<comment type="caution">
    <text evidence="2">The sequence shown here is derived from an EMBL/GenBank/DDBJ whole genome shotgun (WGS) entry which is preliminary data.</text>
</comment>
<dbReference type="OrthoDB" id="5982674at2759"/>
<dbReference type="PANTHER" id="PTHR46336">
    <property type="entry name" value="OS02G0260700 PROTEIN"/>
    <property type="match status" value="1"/>
</dbReference>
<name>A0A7D9LTG0_PARCT</name>
<organism evidence="2 3">
    <name type="scientific">Paramuricea clavata</name>
    <name type="common">Red gorgonian</name>
    <name type="synonym">Violescent sea-whip</name>
    <dbReference type="NCBI Taxonomy" id="317549"/>
    <lineage>
        <taxon>Eukaryota</taxon>
        <taxon>Metazoa</taxon>
        <taxon>Cnidaria</taxon>
        <taxon>Anthozoa</taxon>
        <taxon>Octocorallia</taxon>
        <taxon>Malacalcyonacea</taxon>
        <taxon>Plexauridae</taxon>
        <taxon>Paramuricea</taxon>
    </lineage>
</organism>
<dbReference type="EMBL" id="CACRXK020022458">
    <property type="protein sequence ID" value="CAB4036830.1"/>
    <property type="molecule type" value="Genomic_DNA"/>
</dbReference>
<sequence length="523" mass="59933">NQQIENEASNQSNDQINNEPGDQINNEPGDQINEAGDQIQEGNKIETLKQNESALNKNIEENWNSKHDQSKNSSEISSGENYKVTSYGTEQIIRQHKFHIHSSWLGVQSSYFRSLFSCGMKESSATEIHIQILASEEQAHLKLLEAMYKIDILNTSSANELLEVLRLAHKYDVKFVFKKCKYCLQAAVVSHKICEKIMCFIKVDNTITDVEDLASTLQSFLAKEFSPLDKTWQTTSFQELCEPSIRYLLSSDELATESENTIFHALMYWIKQRGLPHLLECQKIPSLLSVVRFELIPIDYLYNIIQHHSLAKKLPDFNEHYLRGISYHALPDFMKKQLPRQPVKRKASTESFIPYTWVIPRDELDELVGTDESLKSDEFWYCGYRMVLVIKHVVGIPSMRYNLSRHSKSISSATLSLTITDLIEQSEVKIQWKLASQSLTSNYCTEHIFKKHGCTSNVDVEYEMEMKPEESTAYQTKANGCECPFAAEGRNKSGRSLSHKRKKKASRSKSTACLSIQVKMNLV</sequence>
<dbReference type="Gene3D" id="3.30.710.10">
    <property type="entry name" value="Potassium Channel Kv1.1, Chain A"/>
    <property type="match status" value="1"/>
</dbReference>
<feature type="region of interest" description="Disordered" evidence="1">
    <location>
        <begin position="489"/>
        <end position="511"/>
    </location>
</feature>
<dbReference type="Gene3D" id="1.25.40.420">
    <property type="match status" value="1"/>
</dbReference>
<feature type="non-terminal residue" evidence="2">
    <location>
        <position position="1"/>
    </location>
</feature>
<dbReference type="Proteomes" id="UP001152795">
    <property type="component" value="Unassembled WGS sequence"/>
</dbReference>
<feature type="region of interest" description="Disordered" evidence="1">
    <location>
        <begin position="60"/>
        <end position="79"/>
    </location>
</feature>
<dbReference type="SUPFAM" id="SSF54695">
    <property type="entry name" value="POZ domain"/>
    <property type="match status" value="1"/>
</dbReference>
<feature type="compositionally biased region" description="Basic and acidic residues" evidence="1">
    <location>
        <begin position="60"/>
        <end position="70"/>
    </location>
</feature>
<proteinExistence type="predicted"/>
<dbReference type="InterPro" id="IPR000210">
    <property type="entry name" value="BTB/POZ_dom"/>
</dbReference>
<keyword evidence="3" id="KW-1185">Reference proteome</keyword>
<reference evidence="2" key="1">
    <citation type="submission" date="2020-04" db="EMBL/GenBank/DDBJ databases">
        <authorList>
            <person name="Alioto T."/>
            <person name="Alioto T."/>
            <person name="Gomez Garrido J."/>
        </authorList>
    </citation>
    <scope>NUCLEOTIDE SEQUENCE</scope>
    <source>
        <strain evidence="2">A484AB</strain>
    </source>
</reference>
<gene>
    <name evidence="2" type="ORF">PACLA_8A086243</name>
</gene>
<feature type="compositionally biased region" description="Polar residues" evidence="1">
    <location>
        <begin position="1"/>
        <end position="28"/>
    </location>
</feature>
<dbReference type="Pfam" id="PF07707">
    <property type="entry name" value="BACK"/>
    <property type="match status" value="1"/>
</dbReference>
<dbReference type="InterPro" id="IPR045890">
    <property type="entry name" value="POB1-like"/>
</dbReference>
<evidence type="ECO:0000256" key="1">
    <source>
        <dbReference type="SAM" id="MobiDB-lite"/>
    </source>
</evidence>
<protein>
    <submittedName>
        <fullName evidence="2">BTB POZ domain-containing POB1-like isoform X1</fullName>
    </submittedName>
</protein>
<dbReference type="InterPro" id="IPR011333">
    <property type="entry name" value="SKP1/BTB/POZ_sf"/>
</dbReference>
<feature type="region of interest" description="Disordered" evidence="1">
    <location>
        <begin position="1"/>
        <end position="49"/>
    </location>
</feature>
<dbReference type="Pfam" id="PF00651">
    <property type="entry name" value="BTB"/>
    <property type="match status" value="1"/>
</dbReference>
<dbReference type="AlphaFoldDB" id="A0A7D9LTG0"/>
<dbReference type="PANTHER" id="PTHR46336:SF3">
    <property type="entry name" value="BTB_POZ DOMAIN-CONTAINING PROTEIN POB1"/>
    <property type="match status" value="1"/>
</dbReference>
<dbReference type="CDD" id="cd18186">
    <property type="entry name" value="BTB_POZ_ZBTB_KLHL-like"/>
    <property type="match status" value="1"/>
</dbReference>
<evidence type="ECO:0000313" key="3">
    <source>
        <dbReference type="Proteomes" id="UP001152795"/>
    </source>
</evidence>
<evidence type="ECO:0000313" key="2">
    <source>
        <dbReference type="EMBL" id="CAB4036830.1"/>
    </source>
</evidence>
<feature type="compositionally biased region" description="Basic residues" evidence="1">
    <location>
        <begin position="497"/>
        <end position="507"/>
    </location>
</feature>